<evidence type="ECO:0000256" key="1">
    <source>
        <dbReference type="SAM" id="MobiDB-lite"/>
    </source>
</evidence>
<feature type="compositionally biased region" description="Basic and acidic residues" evidence="1">
    <location>
        <begin position="55"/>
        <end position="74"/>
    </location>
</feature>
<evidence type="ECO:0000313" key="3">
    <source>
        <dbReference type="Proteomes" id="UP000314294"/>
    </source>
</evidence>
<proteinExistence type="predicted"/>
<evidence type="ECO:0000313" key="2">
    <source>
        <dbReference type="EMBL" id="TNN36909.1"/>
    </source>
</evidence>
<comment type="caution">
    <text evidence="2">The sequence shown here is derived from an EMBL/GenBank/DDBJ whole genome shotgun (WGS) entry which is preliminary data.</text>
</comment>
<dbReference type="OrthoDB" id="8950845at2759"/>
<sequence length="99" mass="10958">MGDVIDPRSTSINMPTFSAIQTVKGLKKFSREDVNDGTADGKLCSDIGTAGTRDTGQRRSELSIARERREELERQPTTSTAAEKRKQEVEAEKTARKDT</sequence>
<dbReference type="EMBL" id="SRLO01001555">
    <property type="protein sequence ID" value="TNN36909.1"/>
    <property type="molecule type" value="Genomic_DNA"/>
</dbReference>
<organism evidence="2 3">
    <name type="scientific">Liparis tanakae</name>
    <name type="common">Tanaka's snailfish</name>
    <dbReference type="NCBI Taxonomy" id="230148"/>
    <lineage>
        <taxon>Eukaryota</taxon>
        <taxon>Metazoa</taxon>
        <taxon>Chordata</taxon>
        <taxon>Craniata</taxon>
        <taxon>Vertebrata</taxon>
        <taxon>Euteleostomi</taxon>
        <taxon>Actinopterygii</taxon>
        <taxon>Neopterygii</taxon>
        <taxon>Teleostei</taxon>
        <taxon>Neoteleostei</taxon>
        <taxon>Acanthomorphata</taxon>
        <taxon>Eupercaria</taxon>
        <taxon>Perciformes</taxon>
        <taxon>Cottioidei</taxon>
        <taxon>Cottales</taxon>
        <taxon>Liparidae</taxon>
        <taxon>Liparis</taxon>
    </lineage>
</organism>
<gene>
    <name evidence="2" type="ORF">EYF80_052922</name>
</gene>
<keyword evidence="3" id="KW-1185">Reference proteome</keyword>
<reference evidence="2 3" key="1">
    <citation type="submission" date="2019-03" db="EMBL/GenBank/DDBJ databases">
        <title>First draft genome of Liparis tanakae, snailfish: a comprehensive survey of snailfish specific genes.</title>
        <authorList>
            <person name="Kim W."/>
            <person name="Song I."/>
            <person name="Jeong J.-H."/>
            <person name="Kim D."/>
            <person name="Kim S."/>
            <person name="Ryu S."/>
            <person name="Song J.Y."/>
            <person name="Lee S.K."/>
        </authorList>
    </citation>
    <scope>NUCLEOTIDE SEQUENCE [LARGE SCALE GENOMIC DNA]</scope>
    <source>
        <tissue evidence="2">Muscle</tissue>
    </source>
</reference>
<dbReference type="Proteomes" id="UP000314294">
    <property type="component" value="Unassembled WGS sequence"/>
</dbReference>
<dbReference type="AlphaFoldDB" id="A0A4Z2F6V8"/>
<accession>A0A4Z2F6V8</accession>
<feature type="region of interest" description="Disordered" evidence="1">
    <location>
        <begin position="30"/>
        <end position="99"/>
    </location>
</feature>
<protein>
    <submittedName>
        <fullName evidence="2">Uncharacterized protein</fullName>
    </submittedName>
</protein>
<feature type="compositionally biased region" description="Basic and acidic residues" evidence="1">
    <location>
        <begin position="82"/>
        <end position="99"/>
    </location>
</feature>
<name>A0A4Z2F6V8_9TELE</name>